<dbReference type="SUPFAM" id="SSF48264">
    <property type="entry name" value="Cytochrome P450"/>
    <property type="match status" value="1"/>
</dbReference>
<evidence type="ECO:0000256" key="8">
    <source>
        <dbReference type="RuleBase" id="RU000461"/>
    </source>
</evidence>
<protein>
    <submittedName>
        <fullName evidence="9">Thromboxane-A synthase</fullName>
    </submittedName>
</protein>
<dbReference type="PROSITE" id="PS00086">
    <property type="entry name" value="CYTOCHROME_P450"/>
    <property type="match status" value="1"/>
</dbReference>
<reference evidence="9" key="1">
    <citation type="submission" date="2020-05" db="EMBL/GenBank/DDBJ databases">
        <title>Phylogenomic resolution of chytrid fungi.</title>
        <authorList>
            <person name="Stajich J.E."/>
            <person name="Amses K."/>
            <person name="Simmons R."/>
            <person name="Seto K."/>
            <person name="Myers J."/>
            <person name="Bonds A."/>
            <person name="Quandt C.A."/>
            <person name="Barry K."/>
            <person name="Liu P."/>
            <person name="Grigoriev I."/>
            <person name="Longcore J.E."/>
            <person name="James T.Y."/>
        </authorList>
    </citation>
    <scope>NUCLEOTIDE SEQUENCE</scope>
    <source>
        <strain evidence="9">JEL0318</strain>
    </source>
</reference>
<proteinExistence type="inferred from homology"/>
<evidence type="ECO:0000256" key="5">
    <source>
        <dbReference type="ARBA" id="ARBA00023004"/>
    </source>
</evidence>
<name>A0AAD5SLG5_9FUNG</name>
<comment type="similarity">
    <text evidence="1 8">Belongs to the cytochrome P450 family.</text>
</comment>
<dbReference type="EMBL" id="JADGJD010000046">
    <property type="protein sequence ID" value="KAJ3056093.1"/>
    <property type="molecule type" value="Genomic_DNA"/>
</dbReference>
<keyword evidence="5 7" id="KW-0408">Iron</keyword>
<dbReference type="InterPro" id="IPR017972">
    <property type="entry name" value="Cyt_P450_CS"/>
</dbReference>
<dbReference type="Gene3D" id="1.10.630.10">
    <property type="entry name" value="Cytochrome P450"/>
    <property type="match status" value="1"/>
</dbReference>
<dbReference type="PANTHER" id="PTHR24291">
    <property type="entry name" value="CYTOCHROME P450 FAMILY 4"/>
    <property type="match status" value="1"/>
</dbReference>
<dbReference type="InterPro" id="IPR002401">
    <property type="entry name" value="Cyt_P450_E_grp-I"/>
</dbReference>
<evidence type="ECO:0000256" key="3">
    <source>
        <dbReference type="ARBA" id="ARBA00022723"/>
    </source>
</evidence>
<dbReference type="GO" id="GO:0020037">
    <property type="term" value="F:heme binding"/>
    <property type="evidence" value="ECO:0007669"/>
    <property type="project" value="InterPro"/>
</dbReference>
<evidence type="ECO:0000256" key="1">
    <source>
        <dbReference type="ARBA" id="ARBA00010617"/>
    </source>
</evidence>
<keyword evidence="2 7" id="KW-0349">Heme</keyword>
<evidence type="ECO:0000256" key="7">
    <source>
        <dbReference type="PIRSR" id="PIRSR602401-1"/>
    </source>
</evidence>
<feature type="binding site" description="axial binding residue" evidence="7">
    <location>
        <position position="209"/>
    </location>
    <ligand>
        <name>heme</name>
        <dbReference type="ChEBI" id="CHEBI:30413"/>
    </ligand>
    <ligandPart>
        <name>Fe</name>
        <dbReference type="ChEBI" id="CHEBI:18248"/>
    </ligandPart>
</feature>
<accession>A0AAD5SLG5</accession>
<dbReference type="Proteomes" id="UP001212841">
    <property type="component" value="Unassembled WGS sequence"/>
</dbReference>
<dbReference type="PANTHER" id="PTHR24291:SF50">
    <property type="entry name" value="BIFUNCTIONAL ALBAFLAVENONE MONOOXYGENASE_TERPENE SYNTHASE"/>
    <property type="match status" value="1"/>
</dbReference>
<evidence type="ECO:0000256" key="4">
    <source>
        <dbReference type="ARBA" id="ARBA00023002"/>
    </source>
</evidence>
<evidence type="ECO:0000313" key="10">
    <source>
        <dbReference type="Proteomes" id="UP001212841"/>
    </source>
</evidence>
<dbReference type="InterPro" id="IPR036396">
    <property type="entry name" value="Cyt_P450_sf"/>
</dbReference>
<dbReference type="PRINTS" id="PR00385">
    <property type="entry name" value="P450"/>
</dbReference>
<dbReference type="AlphaFoldDB" id="A0AAD5SLG5"/>
<dbReference type="InterPro" id="IPR001128">
    <property type="entry name" value="Cyt_P450"/>
</dbReference>
<evidence type="ECO:0000256" key="6">
    <source>
        <dbReference type="ARBA" id="ARBA00023033"/>
    </source>
</evidence>
<comment type="cofactor">
    <cofactor evidence="7">
        <name>heme</name>
        <dbReference type="ChEBI" id="CHEBI:30413"/>
    </cofactor>
</comment>
<organism evidence="9 10">
    <name type="scientific">Rhizophlyctis rosea</name>
    <dbReference type="NCBI Taxonomy" id="64517"/>
    <lineage>
        <taxon>Eukaryota</taxon>
        <taxon>Fungi</taxon>
        <taxon>Fungi incertae sedis</taxon>
        <taxon>Chytridiomycota</taxon>
        <taxon>Chytridiomycota incertae sedis</taxon>
        <taxon>Chytridiomycetes</taxon>
        <taxon>Rhizophlyctidales</taxon>
        <taxon>Rhizophlyctidaceae</taxon>
        <taxon>Rhizophlyctis</taxon>
    </lineage>
</organism>
<keyword evidence="10" id="KW-1185">Reference proteome</keyword>
<dbReference type="Pfam" id="PF00067">
    <property type="entry name" value="p450"/>
    <property type="match status" value="1"/>
</dbReference>
<evidence type="ECO:0000313" key="9">
    <source>
        <dbReference type="EMBL" id="KAJ3056093.1"/>
    </source>
</evidence>
<keyword evidence="3 7" id="KW-0479">Metal-binding</keyword>
<dbReference type="InterPro" id="IPR050196">
    <property type="entry name" value="Cytochrome_P450_Monoox"/>
</dbReference>
<dbReference type="GO" id="GO:0016705">
    <property type="term" value="F:oxidoreductase activity, acting on paired donors, with incorporation or reduction of molecular oxygen"/>
    <property type="evidence" value="ECO:0007669"/>
    <property type="project" value="InterPro"/>
</dbReference>
<dbReference type="PRINTS" id="PR00463">
    <property type="entry name" value="EP450I"/>
</dbReference>
<comment type="caution">
    <text evidence="9">The sequence shown here is derived from an EMBL/GenBank/DDBJ whole genome shotgun (WGS) entry which is preliminary data.</text>
</comment>
<keyword evidence="6 8" id="KW-0503">Monooxygenase</keyword>
<gene>
    <name evidence="9" type="primary">TBXAS1_2</name>
    <name evidence="9" type="ORF">HK097_008129</name>
</gene>
<dbReference type="GO" id="GO:0004497">
    <property type="term" value="F:monooxygenase activity"/>
    <property type="evidence" value="ECO:0007669"/>
    <property type="project" value="UniProtKB-KW"/>
</dbReference>
<keyword evidence="4 8" id="KW-0560">Oxidoreductase</keyword>
<sequence length="277" mass="31226">MFWRSSGISEQSPTLAQATSYLKGIVTEVIREKRAAKEKGVTSGRRDLLDQMMDKDFDDTELFEEVVGFFLAGHETTSNTLMYTVLELCRNPDVHAKLQREISTILPHKESPLTLDNLKDFKYLEQVIKEAQRLHTVVGVVGRNAAKDMKIMGYDIEAGTNINIPIKHIHLDERYWPEPQKFDPERFAEGRAAPVPGSYLPFSDGPHNCIGSKLAFIEAKVVLIQLLRQFDVELIPGQTFKYKNGVTTTLENGVRVKLGLKNKGCDDNFGVQSVVEE</sequence>
<evidence type="ECO:0000256" key="2">
    <source>
        <dbReference type="ARBA" id="ARBA00022617"/>
    </source>
</evidence>
<dbReference type="GO" id="GO:0005506">
    <property type="term" value="F:iron ion binding"/>
    <property type="evidence" value="ECO:0007669"/>
    <property type="project" value="InterPro"/>
</dbReference>